<accession>A0ACD4XY01</accession>
<reference evidence="1" key="1">
    <citation type="submission" date="2023-12" db="EMBL/GenBank/DDBJ databases">
        <title>Genome sequencing and assembly of bacterial species from a model synthetic community.</title>
        <authorList>
            <person name="Hogle S.L."/>
        </authorList>
    </citation>
    <scope>NUCLEOTIDE SEQUENCE</scope>
    <source>
        <strain evidence="1">SBW25</strain>
    </source>
</reference>
<organism evidence="1 2">
    <name type="scientific">Pseudomonas fluorescens</name>
    <dbReference type="NCBI Taxonomy" id="294"/>
    <lineage>
        <taxon>Bacteria</taxon>
        <taxon>Pseudomonadati</taxon>
        <taxon>Pseudomonadota</taxon>
        <taxon>Gammaproteobacteria</taxon>
        <taxon>Pseudomonadales</taxon>
        <taxon>Pseudomonadaceae</taxon>
        <taxon>Pseudomonas</taxon>
    </lineage>
</organism>
<sequence length="515" mass="54197">MNSLKKEPVMSVAADEVKRQPRSSRWLALAILMLPVLLVTVDNTVLGFALPKISEALHPSASQQLWMIDAYSLVLAGLLISMGSLGDRKGHRKLLLIGSLGFTVVSVMTAYSSTAPQLIVGRACMGIFGAMLMPSTLALIRSVFEDREERRLAVAIWATTLTVGSALGPLVGGVLLEFFSWGSIFLLAVPVLVPLLVLGPWLLPESEPDASGPMDIISTVQSMIALSALVYSIKHIASDGPDALALAVFGVAIVIGWQFVRRQLRLPIPLMDLSLFRNKTFSGSVTINLMSLAFLIGFVFFSTQFLQIALRMSPLSASIALIPGQLMAIAVGILIVPVAQRVSVNVLIPILLAFTAGAFLLVAGLGSSLTVLVAAFALLNIGVGAIATVSNDVILSAVPSTKAGAASAISETAYEVGVVLGTTLLGGLVTAYYRGTLQLPDFLTPVQMHLASETLAGAHAISATLAHDQASEVMDNAIRAFEGGTHLMAWATFSLAVLAIVVARRTLKAPQTAPA</sequence>
<gene>
    <name evidence="1" type="ORF">U0037_08840</name>
</gene>
<keyword evidence="2" id="KW-1185">Reference proteome</keyword>
<evidence type="ECO:0000313" key="1">
    <source>
        <dbReference type="EMBL" id="WQD74059.1"/>
    </source>
</evidence>
<protein>
    <submittedName>
        <fullName evidence="1">MFS transporter</fullName>
    </submittedName>
</protein>
<dbReference type="Proteomes" id="UP001325023">
    <property type="component" value="Chromosome"/>
</dbReference>
<dbReference type="EMBL" id="CP140009">
    <property type="protein sequence ID" value="WQD74059.1"/>
    <property type="molecule type" value="Genomic_DNA"/>
</dbReference>
<evidence type="ECO:0000313" key="2">
    <source>
        <dbReference type="Proteomes" id="UP001325023"/>
    </source>
</evidence>
<name>A0ACD4XY01_PSEFL</name>
<proteinExistence type="predicted"/>